<dbReference type="STRING" id="3469.A0A4Y7KV98"/>
<evidence type="ECO:0000313" key="4">
    <source>
        <dbReference type="Proteomes" id="UP000316621"/>
    </source>
</evidence>
<organism evidence="3 4">
    <name type="scientific">Papaver somniferum</name>
    <name type="common">Opium poppy</name>
    <dbReference type="NCBI Taxonomy" id="3469"/>
    <lineage>
        <taxon>Eukaryota</taxon>
        <taxon>Viridiplantae</taxon>
        <taxon>Streptophyta</taxon>
        <taxon>Embryophyta</taxon>
        <taxon>Tracheophyta</taxon>
        <taxon>Spermatophyta</taxon>
        <taxon>Magnoliopsida</taxon>
        <taxon>Ranunculales</taxon>
        <taxon>Papaveraceae</taxon>
        <taxon>Papaveroideae</taxon>
        <taxon>Papaver</taxon>
    </lineage>
</organism>
<name>A0A4Y7KV98_PAPSO</name>
<dbReference type="SUPFAM" id="SSF81383">
    <property type="entry name" value="F-box domain"/>
    <property type="match status" value="1"/>
</dbReference>
<dbReference type="InterPro" id="IPR056592">
    <property type="entry name" value="Beta-prop_At3g26010-like"/>
</dbReference>
<feature type="region of interest" description="Disordered" evidence="1">
    <location>
        <begin position="427"/>
        <end position="447"/>
    </location>
</feature>
<dbReference type="SMART" id="SM00256">
    <property type="entry name" value="FBOX"/>
    <property type="match status" value="1"/>
</dbReference>
<keyword evidence="4" id="KW-1185">Reference proteome</keyword>
<dbReference type="PANTHER" id="PTHR35546">
    <property type="entry name" value="F-BOX PROTEIN INTERACTION DOMAIN PROTEIN-RELATED"/>
    <property type="match status" value="1"/>
</dbReference>
<dbReference type="Pfam" id="PF00646">
    <property type="entry name" value="F-box"/>
    <property type="match status" value="1"/>
</dbReference>
<accession>A0A4Y7KV98</accession>
<dbReference type="Proteomes" id="UP000316621">
    <property type="component" value="Chromosome 9"/>
</dbReference>
<dbReference type="OMA" id="DTQKWAL"/>
<dbReference type="AlphaFoldDB" id="A0A4Y7KV98"/>
<dbReference type="EMBL" id="CM010723">
    <property type="protein sequence ID" value="RZC77264.1"/>
    <property type="molecule type" value="Genomic_DNA"/>
</dbReference>
<feature type="domain" description="F-box" evidence="2">
    <location>
        <begin position="43"/>
        <end position="83"/>
    </location>
</feature>
<dbReference type="CDD" id="cd22157">
    <property type="entry name" value="F-box_AtFBW1-like"/>
    <property type="match status" value="1"/>
</dbReference>
<dbReference type="OrthoDB" id="605328at2759"/>
<reference evidence="3 4" key="1">
    <citation type="journal article" date="2018" name="Science">
        <title>The opium poppy genome and morphinan production.</title>
        <authorList>
            <person name="Guo L."/>
            <person name="Winzer T."/>
            <person name="Yang X."/>
            <person name="Li Y."/>
            <person name="Ning Z."/>
            <person name="He Z."/>
            <person name="Teodor R."/>
            <person name="Lu Y."/>
            <person name="Bowser T.A."/>
            <person name="Graham I.A."/>
            <person name="Ye K."/>
        </authorList>
    </citation>
    <scope>NUCLEOTIDE SEQUENCE [LARGE SCALE GENOMIC DNA]</scope>
    <source>
        <strain evidence="4">cv. HN1</strain>
        <tissue evidence="3">Leaves</tissue>
    </source>
</reference>
<proteinExistence type="predicted"/>
<dbReference type="InterPro" id="IPR036047">
    <property type="entry name" value="F-box-like_dom_sf"/>
</dbReference>
<evidence type="ECO:0000259" key="2">
    <source>
        <dbReference type="SMART" id="SM00256"/>
    </source>
</evidence>
<dbReference type="Gene3D" id="1.20.1280.50">
    <property type="match status" value="1"/>
</dbReference>
<gene>
    <name evidence="3" type="ORF">C5167_001394</name>
</gene>
<dbReference type="PANTHER" id="PTHR35546:SF25">
    <property type="entry name" value="F-BOX DOMAIN-CONTAINING PROTEIN"/>
    <property type="match status" value="1"/>
</dbReference>
<dbReference type="InterPro" id="IPR001810">
    <property type="entry name" value="F-box_dom"/>
</dbReference>
<dbReference type="InterPro" id="IPR055290">
    <property type="entry name" value="At3g26010-like"/>
</dbReference>
<dbReference type="Gramene" id="RZC77264">
    <property type="protein sequence ID" value="RZC77264"/>
    <property type="gene ID" value="C5167_001394"/>
</dbReference>
<evidence type="ECO:0000313" key="3">
    <source>
        <dbReference type="EMBL" id="RZC77264.1"/>
    </source>
</evidence>
<sequence>MKVMQTVEASAHLHSESSNEELLSIKNGLVLGGNVNKKTAGYLPIDLVIEILCRVPVRSLIVFKCVSKSWNKLISQVCLPRLSSNVCVLRFYRGRTRRLSDQLCFSGTLPELNCAGYVSKGNDHHNMYHHEIDCCNGLSLCEGAYGSRYVVVNVVTKQRFSIPEPLKLPGWNFVAIVFDPIQSSDYKIVRPNPYYDIPSLDIFSSEIGKWVRHVVPGDWVEHLSIREFGSPMLGIKWAKGNVYLDGILYLLTRGKQLVKFDLKSLAVSAEVIKVPCGANGHGLIGHSRGILYYVNYDKEFRLSMWQLDYHSISASIWVLRHSICTNDMLDKNPGILHTMKLKNRRRGRLFEPFGIHPFSDIIFLGLQGRIYSYHLESHKCEHFWWTTRCMDWRYDFVYPVAYNYVNVKDFHKADLFLNDTARDVKSGHVSGDSDGKQVSGHDAIDQR</sequence>
<evidence type="ECO:0000256" key="1">
    <source>
        <dbReference type="SAM" id="MobiDB-lite"/>
    </source>
</evidence>
<protein>
    <recommendedName>
        <fullName evidence="2">F-box domain-containing protein</fullName>
    </recommendedName>
</protein>
<dbReference type="Pfam" id="PF24750">
    <property type="entry name" value="b-prop_At3g26010-like"/>
    <property type="match status" value="1"/>
</dbReference>